<evidence type="ECO:0000313" key="3">
    <source>
        <dbReference type="Proteomes" id="UP000292583"/>
    </source>
</evidence>
<feature type="transmembrane region" description="Helical" evidence="1">
    <location>
        <begin position="20"/>
        <end position="46"/>
    </location>
</feature>
<feature type="transmembrane region" description="Helical" evidence="1">
    <location>
        <begin position="128"/>
        <end position="146"/>
    </location>
</feature>
<dbReference type="RefSeq" id="WP_131163203.1">
    <property type="nucleotide sequence ID" value="NZ_CP076657.1"/>
</dbReference>
<reference evidence="2 3" key="1">
    <citation type="submission" date="2018-07" db="EMBL/GenBank/DDBJ databases">
        <title>Campylobacter zealandensis sp. nov., isolated from birds and water in New Zealand.</title>
        <authorList>
            <person name="Wilkinson D.A."/>
            <person name="Biggs P.J."/>
            <person name="French N.P."/>
            <person name="Midwinter A.C."/>
        </authorList>
    </citation>
    <scope>NUCLEOTIDE SEQUENCE [LARGE SCALE GENOMIC DNA]</scope>
    <source>
        <strain evidence="2 3">B423b</strain>
    </source>
</reference>
<dbReference type="EMBL" id="QPGR01000002">
    <property type="protein sequence ID" value="TBR82097.1"/>
    <property type="molecule type" value="Genomic_DNA"/>
</dbReference>
<sequence>MAYIFVILASLNLMHQNSEYFIAMSYFWGFILVFILSFGSIIQKIIVKKDEICFKNKLIFIFSINIFFIFLVIISYFYIQQIATFIGLNLNNQSLSIIKSLYFAYVIFHLSYSIKCIFYAAGCFEKTLLISILINFCIYFPYYFLVIDNIDFLIKIFSIGVCLNFIISSVFLVFFIKANVNNKNVKITS</sequence>
<dbReference type="OrthoDB" id="9818783at2"/>
<comment type="caution">
    <text evidence="2">The sequence shown here is derived from an EMBL/GenBank/DDBJ whole genome shotgun (WGS) entry which is preliminary data.</text>
</comment>
<keyword evidence="1" id="KW-1133">Transmembrane helix</keyword>
<feature type="transmembrane region" description="Helical" evidence="1">
    <location>
        <begin position="58"/>
        <end position="79"/>
    </location>
</feature>
<gene>
    <name evidence="2" type="ORF">DU473_02130</name>
</gene>
<proteinExistence type="predicted"/>
<evidence type="ECO:0000256" key="1">
    <source>
        <dbReference type="SAM" id="Phobius"/>
    </source>
</evidence>
<feature type="transmembrane region" description="Helical" evidence="1">
    <location>
        <begin position="99"/>
        <end position="121"/>
    </location>
</feature>
<feature type="transmembrane region" description="Helical" evidence="1">
    <location>
        <begin position="152"/>
        <end position="176"/>
    </location>
</feature>
<dbReference type="AlphaFoldDB" id="A0A4Q9JVL4"/>
<organism evidence="2 3">
    <name type="scientific">Campylobacter novaezeelandiae</name>
    <dbReference type="NCBI Taxonomy" id="2267891"/>
    <lineage>
        <taxon>Bacteria</taxon>
        <taxon>Pseudomonadati</taxon>
        <taxon>Campylobacterota</taxon>
        <taxon>Epsilonproteobacteria</taxon>
        <taxon>Campylobacterales</taxon>
        <taxon>Campylobacteraceae</taxon>
        <taxon>Campylobacter</taxon>
    </lineage>
</organism>
<keyword evidence="3" id="KW-1185">Reference proteome</keyword>
<accession>A0A4Q9JVL4</accession>
<evidence type="ECO:0008006" key="4">
    <source>
        <dbReference type="Google" id="ProtNLM"/>
    </source>
</evidence>
<keyword evidence="1" id="KW-0472">Membrane</keyword>
<name>A0A4Q9JVL4_9BACT</name>
<protein>
    <recommendedName>
        <fullName evidence="4">MATE family efflux transporter</fullName>
    </recommendedName>
</protein>
<evidence type="ECO:0000313" key="2">
    <source>
        <dbReference type="EMBL" id="TBR82097.1"/>
    </source>
</evidence>
<dbReference type="Proteomes" id="UP000292583">
    <property type="component" value="Unassembled WGS sequence"/>
</dbReference>
<keyword evidence="1" id="KW-0812">Transmembrane</keyword>